<protein>
    <submittedName>
        <fullName evidence="2">Uncharacterized protein</fullName>
    </submittedName>
</protein>
<dbReference type="AlphaFoldDB" id="B9RLV5"/>
<organism evidence="2 3">
    <name type="scientific">Ricinus communis</name>
    <name type="common">Castor bean</name>
    <dbReference type="NCBI Taxonomy" id="3988"/>
    <lineage>
        <taxon>Eukaryota</taxon>
        <taxon>Viridiplantae</taxon>
        <taxon>Streptophyta</taxon>
        <taxon>Embryophyta</taxon>
        <taxon>Tracheophyta</taxon>
        <taxon>Spermatophyta</taxon>
        <taxon>Magnoliopsida</taxon>
        <taxon>eudicotyledons</taxon>
        <taxon>Gunneridae</taxon>
        <taxon>Pentapetalae</taxon>
        <taxon>rosids</taxon>
        <taxon>fabids</taxon>
        <taxon>Malpighiales</taxon>
        <taxon>Euphorbiaceae</taxon>
        <taxon>Acalyphoideae</taxon>
        <taxon>Acalypheae</taxon>
        <taxon>Ricinus</taxon>
    </lineage>
</organism>
<evidence type="ECO:0000313" key="3">
    <source>
        <dbReference type="Proteomes" id="UP000008311"/>
    </source>
</evidence>
<keyword evidence="3" id="KW-1185">Reference proteome</keyword>
<evidence type="ECO:0000256" key="1">
    <source>
        <dbReference type="SAM" id="MobiDB-lite"/>
    </source>
</evidence>
<proteinExistence type="predicted"/>
<evidence type="ECO:0000313" key="2">
    <source>
        <dbReference type="EMBL" id="EEF47830.1"/>
    </source>
</evidence>
<feature type="compositionally biased region" description="Basic and acidic residues" evidence="1">
    <location>
        <begin position="34"/>
        <end position="47"/>
    </location>
</feature>
<accession>B9RLV5</accession>
<reference evidence="3" key="1">
    <citation type="journal article" date="2010" name="Nat. Biotechnol.">
        <title>Draft genome sequence of the oilseed species Ricinus communis.</title>
        <authorList>
            <person name="Chan A.P."/>
            <person name="Crabtree J."/>
            <person name="Zhao Q."/>
            <person name="Lorenzi H."/>
            <person name="Orvis J."/>
            <person name="Puiu D."/>
            <person name="Melake-Berhan A."/>
            <person name="Jones K.M."/>
            <person name="Redman J."/>
            <person name="Chen G."/>
            <person name="Cahoon E.B."/>
            <person name="Gedil M."/>
            <person name="Stanke M."/>
            <person name="Haas B.J."/>
            <person name="Wortman J.R."/>
            <person name="Fraser-Liggett C.M."/>
            <person name="Ravel J."/>
            <person name="Rabinowicz P.D."/>
        </authorList>
    </citation>
    <scope>NUCLEOTIDE SEQUENCE [LARGE SCALE GENOMIC DNA]</scope>
    <source>
        <strain evidence="3">cv. Hale</strain>
    </source>
</reference>
<dbReference type="Proteomes" id="UP000008311">
    <property type="component" value="Unassembled WGS sequence"/>
</dbReference>
<feature type="compositionally biased region" description="Basic residues" evidence="1">
    <location>
        <begin position="48"/>
        <end position="58"/>
    </location>
</feature>
<dbReference type="EMBL" id="EQ973788">
    <property type="protein sequence ID" value="EEF47830.1"/>
    <property type="molecule type" value="Genomic_DNA"/>
</dbReference>
<gene>
    <name evidence="2" type="ORF">RCOM_1471220</name>
</gene>
<feature type="region of interest" description="Disordered" evidence="1">
    <location>
        <begin position="31"/>
        <end position="58"/>
    </location>
</feature>
<sequence>MGSIADFSGTSSEIEQLGLDRRRPCAHAAQANMRQEKQGGVESEAKKGVRHRAHMGVC</sequence>
<dbReference type="InParanoid" id="B9RLV5"/>
<name>B9RLV5_RICCO</name>